<reference evidence="6 7" key="1">
    <citation type="journal article" date="2020" name="Nature">
        <title>Bacterial chemolithoautotrophy via manganese oxidation.</title>
        <authorList>
            <person name="Yu H."/>
            <person name="Leadbetter J.R."/>
        </authorList>
    </citation>
    <scope>NUCLEOTIDE SEQUENCE [LARGE SCALE GENOMIC DNA]</scope>
    <source>
        <strain evidence="6 7">RBP-1</strain>
    </source>
</reference>
<dbReference type="Pfam" id="PF00126">
    <property type="entry name" value="HTH_1"/>
    <property type="match status" value="1"/>
</dbReference>
<dbReference type="Gene3D" id="3.40.190.290">
    <property type="match status" value="1"/>
</dbReference>
<dbReference type="FunFam" id="1.10.10.10:FF:000001">
    <property type="entry name" value="LysR family transcriptional regulator"/>
    <property type="match status" value="1"/>
</dbReference>
<feature type="domain" description="HTH lysR-type" evidence="5">
    <location>
        <begin position="1"/>
        <end position="60"/>
    </location>
</feature>
<sequence length="306" mass="33805">MHYDLTDLRLFVHVGELLNLTRAAEKSFLSVPSASLRIKQLEESLQAPLLIRHAKGLQLTQAGETLLRHARVVLRQLEVLHADLRPYAKGIKGRIRLQANSTATNTFLADALSAFLNDNPDIDIELEEQPSREIISAVAKGIADLGIVAGTVAADELDVLPLYADELVVISHPHDPITRHTSLRLADMLDTCRFVGLNQFNSIQVFLDRIAHGLGKRVNLRIQVGSYDAVCRMVEAGAGVAVVPRAFAPGYAGHDNLRFLPLQDSWARREISLVRQHQRLLPTFSEALIQHLVDAAAQQRGKSPAR</sequence>
<accession>A0A7X6DJT5</accession>
<evidence type="ECO:0000256" key="1">
    <source>
        <dbReference type="ARBA" id="ARBA00009437"/>
    </source>
</evidence>
<dbReference type="Pfam" id="PF03466">
    <property type="entry name" value="LysR_substrate"/>
    <property type="match status" value="1"/>
</dbReference>
<evidence type="ECO:0000259" key="5">
    <source>
        <dbReference type="PROSITE" id="PS50931"/>
    </source>
</evidence>
<dbReference type="Gene3D" id="1.10.10.10">
    <property type="entry name" value="Winged helix-like DNA-binding domain superfamily/Winged helix DNA-binding domain"/>
    <property type="match status" value="1"/>
</dbReference>
<dbReference type="AlphaFoldDB" id="A0A7X6DJT5"/>
<keyword evidence="7" id="KW-1185">Reference proteome</keyword>
<dbReference type="GO" id="GO:0003700">
    <property type="term" value="F:DNA-binding transcription factor activity"/>
    <property type="evidence" value="ECO:0007669"/>
    <property type="project" value="InterPro"/>
</dbReference>
<gene>
    <name evidence="6" type="ORF">RAMLITH_21920</name>
</gene>
<dbReference type="Proteomes" id="UP000521868">
    <property type="component" value="Unassembled WGS sequence"/>
</dbReference>
<keyword evidence="2" id="KW-0805">Transcription regulation</keyword>
<dbReference type="CDD" id="cd08421">
    <property type="entry name" value="PBP2_LTTR_like_1"/>
    <property type="match status" value="1"/>
</dbReference>
<dbReference type="RefSeq" id="WP_168109597.1">
    <property type="nucleotide sequence ID" value="NZ_VTOX01000010.1"/>
</dbReference>
<evidence type="ECO:0000313" key="6">
    <source>
        <dbReference type="EMBL" id="NKE68480.1"/>
    </source>
</evidence>
<comment type="similarity">
    <text evidence="1">Belongs to the LysR transcriptional regulatory family.</text>
</comment>
<keyword evidence="3" id="KW-0238">DNA-binding</keyword>
<dbReference type="GO" id="GO:0005829">
    <property type="term" value="C:cytosol"/>
    <property type="evidence" value="ECO:0007669"/>
    <property type="project" value="TreeGrafter"/>
</dbReference>
<evidence type="ECO:0000256" key="3">
    <source>
        <dbReference type="ARBA" id="ARBA00023125"/>
    </source>
</evidence>
<dbReference type="InterPro" id="IPR005119">
    <property type="entry name" value="LysR_subst-bd"/>
</dbReference>
<keyword evidence="4" id="KW-0804">Transcription</keyword>
<dbReference type="GO" id="GO:0003677">
    <property type="term" value="F:DNA binding"/>
    <property type="evidence" value="ECO:0007669"/>
    <property type="project" value="UniProtKB-KW"/>
</dbReference>
<dbReference type="PANTHER" id="PTHR30419:SF2">
    <property type="entry name" value="LYSR FAMILY TRANSCRIPTIONAL REGULATOR"/>
    <property type="match status" value="1"/>
</dbReference>
<protein>
    <submittedName>
        <fullName evidence="6">LysR family transcriptional regulator</fullName>
    </submittedName>
</protein>
<proteinExistence type="inferred from homology"/>
<dbReference type="InterPro" id="IPR036388">
    <property type="entry name" value="WH-like_DNA-bd_sf"/>
</dbReference>
<evidence type="ECO:0000313" key="7">
    <source>
        <dbReference type="Proteomes" id="UP000521868"/>
    </source>
</evidence>
<dbReference type="SUPFAM" id="SSF46785">
    <property type="entry name" value="Winged helix' DNA-binding domain"/>
    <property type="match status" value="1"/>
</dbReference>
<dbReference type="SUPFAM" id="SSF53850">
    <property type="entry name" value="Periplasmic binding protein-like II"/>
    <property type="match status" value="1"/>
</dbReference>
<dbReference type="PROSITE" id="PS50931">
    <property type="entry name" value="HTH_LYSR"/>
    <property type="match status" value="1"/>
</dbReference>
<comment type="caution">
    <text evidence="6">The sequence shown here is derived from an EMBL/GenBank/DDBJ whole genome shotgun (WGS) entry which is preliminary data.</text>
</comment>
<name>A0A7X6DJT5_9BURK</name>
<evidence type="ECO:0000256" key="2">
    <source>
        <dbReference type="ARBA" id="ARBA00023015"/>
    </source>
</evidence>
<dbReference type="PANTHER" id="PTHR30419">
    <property type="entry name" value="HTH-TYPE TRANSCRIPTIONAL REGULATOR YBHD"/>
    <property type="match status" value="1"/>
</dbReference>
<dbReference type="InterPro" id="IPR036390">
    <property type="entry name" value="WH_DNA-bd_sf"/>
</dbReference>
<dbReference type="InterPro" id="IPR000847">
    <property type="entry name" value="LysR_HTH_N"/>
</dbReference>
<dbReference type="EMBL" id="VTOX01000010">
    <property type="protein sequence ID" value="NKE68480.1"/>
    <property type="molecule type" value="Genomic_DNA"/>
</dbReference>
<organism evidence="6 7">
    <name type="scientific">Ramlibacter lithotrophicus</name>
    <dbReference type="NCBI Taxonomy" id="2606681"/>
    <lineage>
        <taxon>Bacteria</taxon>
        <taxon>Pseudomonadati</taxon>
        <taxon>Pseudomonadota</taxon>
        <taxon>Betaproteobacteria</taxon>
        <taxon>Burkholderiales</taxon>
        <taxon>Comamonadaceae</taxon>
        <taxon>Ramlibacter</taxon>
    </lineage>
</organism>
<dbReference type="InterPro" id="IPR050950">
    <property type="entry name" value="HTH-type_LysR_regulators"/>
</dbReference>
<evidence type="ECO:0000256" key="4">
    <source>
        <dbReference type="ARBA" id="ARBA00023163"/>
    </source>
</evidence>